<proteinExistence type="predicted"/>
<dbReference type="AlphaFoldDB" id="A0A974H328"/>
<evidence type="ECO:0000313" key="2">
    <source>
        <dbReference type="Proteomes" id="UP000694892"/>
    </source>
</evidence>
<reference evidence="2" key="1">
    <citation type="journal article" date="2016" name="Nature">
        <title>Genome evolution in the allotetraploid frog Xenopus laevis.</title>
        <authorList>
            <person name="Session A.M."/>
            <person name="Uno Y."/>
            <person name="Kwon T."/>
            <person name="Chapman J.A."/>
            <person name="Toyoda A."/>
            <person name="Takahashi S."/>
            <person name="Fukui A."/>
            <person name="Hikosaka A."/>
            <person name="Suzuki A."/>
            <person name="Kondo M."/>
            <person name="van Heeringen S.J."/>
            <person name="Quigley I."/>
            <person name="Heinz S."/>
            <person name="Ogino H."/>
            <person name="Ochi H."/>
            <person name="Hellsten U."/>
            <person name="Lyons J.B."/>
            <person name="Simakov O."/>
            <person name="Putnam N."/>
            <person name="Stites J."/>
            <person name="Kuroki Y."/>
            <person name="Tanaka T."/>
            <person name="Michiue T."/>
            <person name="Watanabe M."/>
            <person name="Bogdanovic O."/>
            <person name="Lister R."/>
            <person name="Georgiou G."/>
            <person name="Paranjpe S.S."/>
            <person name="van Kruijsbergen I."/>
            <person name="Shu S."/>
            <person name="Carlson J."/>
            <person name="Kinoshita T."/>
            <person name="Ohta Y."/>
            <person name="Mawaribuchi S."/>
            <person name="Jenkins J."/>
            <person name="Grimwood J."/>
            <person name="Schmutz J."/>
            <person name="Mitros T."/>
            <person name="Mozaffari S.V."/>
            <person name="Suzuki Y."/>
            <person name="Haramoto Y."/>
            <person name="Yamamoto T.S."/>
            <person name="Takagi C."/>
            <person name="Heald R."/>
            <person name="Miller K."/>
            <person name="Haudenschild C."/>
            <person name="Kitzman J."/>
            <person name="Nakayama T."/>
            <person name="Izutsu Y."/>
            <person name="Robert J."/>
            <person name="Fortriede J."/>
            <person name="Burns K."/>
            <person name="Lotay V."/>
            <person name="Karimi K."/>
            <person name="Yasuoka Y."/>
            <person name="Dichmann D.S."/>
            <person name="Flajnik M.F."/>
            <person name="Houston D.W."/>
            <person name="Shendure J."/>
            <person name="DuPasquier L."/>
            <person name="Vize P.D."/>
            <person name="Zorn A.M."/>
            <person name="Ito M."/>
            <person name="Marcotte E.M."/>
            <person name="Wallingford J.B."/>
            <person name="Ito Y."/>
            <person name="Asashima M."/>
            <person name="Ueno N."/>
            <person name="Matsuda Y."/>
            <person name="Veenstra G.J."/>
            <person name="Fujiyama A."/>
            <person name="Harland R.M."/>
            <person name="Taira M."/>
            <person name="Rokhsar D.S."/>
        </authorList>
    </citation>
    <scope>NUCLEOTIDE SEQUENCE [LARGE SCALE GENOMIC DNA]</scope>
    <source>
        <strain evidence="2">J</strain>
    </source>
</reference>
<name>A0A974H328_XENLA</name>
<gene>
    <name evidence="1" type="ORF">XELAEV_18044219mg</name>
</gene>
<sequence length="83" mass="9553">MGKQSSREQSHNQNLPTSQWLSYLHTISPSSDIHPYVIDALVTGCKLLLEPFPKKRNCHYLLQVFNEEDAGYLFILEVSVFTK</sequence>
<accession>A0A974H328</accession>
<protein>
    <submittedName>
        <fullName evidence="1">Uncharacterized protein</fullName>
    </submittedName>
</protein>
<organism evidence="1 2">
    <name type="scientific">Xenopus laevis</name>
    <name type="common">African clawed frog</name>
    <dbReference type="NCBI Taxonomy" id="8355"/>
    <lineage>
        <taxon>Eukaryota</taxon>
        <taxon>Metazoa</taxon>
        <taxon>Chordata</taxon>
        <taxon>Craniata</taxon>
        <taxon>Vertebrata</taxon>
        <taxon>Euteleostomi</taxon>
        <taxon>Amphibia</taxon>
        <taxon>Batrachia</taxon>
        <taxon>Anura</taxon>
        <taxon>Pipoidea</taxon>
        <taxon>Pipidae</taxon>
        <taxon>Xenopodinae</taxon>
        <taxon>Xenopus</taxon>
        <taxon>Xenopus</taxon>
    </lineage>
</organism>
<dbReference type="EMBL" id="CM004482">
    <property type="protein sequence ID" value="OCT63122.1"/>
    <property type="molecule type" value="Genomic_DNA"/>
</dbReference>
<evidence type="ECO:0000313" key="1">
    <source>
        <dbReference type="EMBL" id="OCT63122.1"/>
    </source>
</evidence>
<dbReference type="Proteomes" id="UP000694892">
    <property type="component" value="Chromosome 9_10L"/>
</dbReference>